<dbReference type="Proteomes" id="UP000064243">
    <property type="component" value="Unassembled WGS sequence"/>
</dbReference>
<proteinExistence type="inferred from homology"/>
<keyword evidence="9" id="KW-1185">Reference proteome</keyword>
<comment type="similarity">
    <text evidence="1 5">Belongs to the FlgD family.</text>
</comment>
<dbReference type="GO" id="GO:0044781">
    <property type="term" value="P:bacterial-type flagellum organization"/>
    <property type="evidence" value="ECO:0007669"/>
    <property type="project" value="UniProtKB-UniRule"/>
</dbReference>
<dbReference type="Pfam" id="PF13860">
    <property type="entry name" value="FlgD_ig"/>
    <property type="match status" value="1"/>
</dbReference>
<dbReference type="Pfam" id="PF03963">
    <property type="entry name" value="FlgD"/>
    <property type="match status" value="1"/>
</dbReference>
<evidence type="ECO:0000256" key="3">
    <source>
        <dbReference type="ARBA" id="ARBA00022795"/>
    </source>
</evidence>
<evidence type="ECO:0000256" key="2">
    <source>
        <dbReference type="ARBA" id="ARBA00016013"/>
    </source>
</evidence>
<dbReference type="InterPro" id="IPR025965">
    <property type="entry name" value="FlgD/Vpr_Ig-like"/>
</dbReference>
<evidence type="ECO:0000256" key="4">
    <source>
        <dbReference type="ARBA" id="ARBA00024746"/>
    </source>
</evidence>
<sequence>MTTVQDASNVSSLFGAGAAKATKNGTKETEDRFLTLLVAQMKNQDPLNPLDNAQVTSQLAQLSTVQGIENMNTTLQSLATSMGVNQMAQAANLIGRAVLVPGDSISPAQMEDVIGFDLSRPADKVTVDILDAGGGVVRSLDLGPREDGVNVLAWDGLTSNGAAAPDGAYSFKINAAQGGQPVSSTALHLGLVNSVSQGSQGVQLNLAGNESVSYAEIRQIF</sequence>
<feature type="domain" description="FlgD Tudor-like" evidence="7">
    <location>
        <begin position="85"/>
        <end position="218"/>
    </location>
</feature>
<gene>
    <name evidence="8" type="ORF">ABW22_08750</name>
</gene>
<evidence type="ECO:0000259" key="6">
    <source>
        <dbReference type="Pfam" id="PF13860"/>
    </source>
</evidence>
<dbReference type="STRING" id="1123392.GCA_000376425_03510"/>
<comment type="caution">
    <text evidence="8">The sequence shown here is derived from an EMBL/GenBank/DDBJ whole genome shotgun (WGS) entry which is preliminary data.</text>
</comment>
<dbReference type="Gene3D" id="2.30.30.910">
    <property type="match status" value="1"/>
</dbReference>
<dbReference type="Gene3D" id="2.60.40.4070">
    <property type="match status" value="1"/>
</dbReference>
<keyword evidence="8" id="KW-0969">Cilium</keyword>
<accession>A0A119CW70</accession>
<evidence type="ECO:0000313" key="8">
    <source>
        <dbReference type="EMBL" id="KVW96106.1"/>
    </source>
</evidence>
<dbReference type="AlphaFoldDB" id="A0A119CW70"/>
<evidence type="ECO:0000313" key="9">
    <source>
        <dbReference type="Proteomes" id="UP000064243"/>
    </source>
</evidence>
<dbReference type="PATRIC" id="fig|36861.3.peg.1408"/>
<name>A0A119CW70_THIDE</name>
<dbReference type="InterPro" id="IPR025963">
    <property type="entry name" value="FLgD_Tudor"/>
</dbReference>
<evidence type="ECO:0000256" key="1">
    <source>
        <dbReference type="ARBA" id="ARBA00010577"/>
    </source>
</evidence>
<dbReference type="OrthoDB" id="9785233at2"/>
<evidence type="ECO:0000256" key="5">
    <source>
        <dbReference type="RuleBase" id="RU362076"/>
    </source>
</evidence>
<feature type="domain" description="FlgD/Vpr Ig-like" evidence="6">
    <location>
        <begin position="103"/>
        <end position="178"/>
    </location>
</feature>
<keyword evidence="8" id="KW-0282">Flagellum</keyword>
<dbReference type="InterPro" id="IPR005648">
    <property type="entry name" value="FlgD"/>
</dbReference>
<reference evidence="8 9" key="1">
    <citation type="journal article" date="2015" name="Appl. Environ. Microbiol.">
        <title>Aerobic and Anaerobic Thiosulfate Oxidation by a Cold-Adapted, Subglacial Chemoautotroph.</title>
        <authorList>
            <person name="Harrold Z.R."/>
            <person name="Skidmore M.L."/>
            <person name="Hamilton T.L."/>
            <person name="Desch L."/>
            <person name="Amada K."/>
            <person name="van Gelder W."/>
            <person name="Glover K."/>
            <person name="Roden E.E."/>
            <person name="Boyd E.S."/>
        </authorList>
    </citation>
    <scope>NUCLEOTIDE SEQUENCE [LARGE SCALE GENOMIC DNA]</scope>
    <source>
        <strain evidence="8 9">RG</strain>
    </source>
</reference>
<keyword evidence="3 5" id="KW-1005">Bacterial flagellum biogenesis</keyword>
<dbReference type="EMBL" id="LDUG01000021">
    <property type="protein sequence ID" value="KVW96106.1"/>
    <property type="molecule type" value="Genomic_DNA"/>
</dbReference>
<evidence type="ECO:0000259" key="7">
    <source>
        <dbReference type="Pfam" id="PF13861"/>
    </source>
</evidence>
<dbReference type="Pfam" id="PF13861">
    <property type="entry name" value="FLgD_tudor"/>
    <property type="match status" value="1"/>
</dbReference>
<organism evidence="8 9">
    <name type="scientific">Thiobacillus denitrificans</name>
    <dbReference type="NCBI Taxonomy" id="36861"/>
    <lineage>
        <taxon>Bacteria</taxon>
        <taxon>Pseudomonadati</taxon>
        <taxon>Pseudomonadota</taxon>
        <taxon>Betaproteobacteria</taxon>
        <taxon>Nitrosomonadales</taxon>
        <taxon>Thiobacillaceae</taxon>
        <taxon>Thiobacillus</taxon>
    </lineage>
</organism>
<dbReference type="RefSeq" id="WP_059754979.1">
    <property type="nucleotide sequence ID" value="NZ_LDUG01000021.1"/>
</dbReference>
<protein>
    <recommendedName>
        <fullName evidence="2 5">Basal-body rod modification protein FlgD</fullName>
    </recommendedName>
</protein>
<comment type="function">
    <text evidence="4 5">Required for flagellar hook formation. May act as a scaffolding protein.</text>
</comment>
<keyword evidence="8" id="KW-0966">Cell projection</keyword>